<dbReference type="PANTHER" id="PTHR12002">
    <property type="entry name" value="CLAUDIN"/>
    <property type="match status" value="1"/>
</dbReference>
<feature type="transmembrane region" description="Helical" evidence="10">
    <location>
        <begin position="178"/>
        <end position="198"/>
    </location>
</feature>
<sequence>MTVEVQSANRQVAGFAIITIAWIFSSTSMGLVEWRVCHMDDPSFSLSSVVCVGMWRFCVYSHDSNFSKAKRCHQYRNTFLPADIRTAQHLLLAASALGFLGKACAILGLRNVHLRTPEEDGARKPFIMAGTLTIAACACLSIAAFWNCYSVMNEERIYFPLSFHVPFQPGSQEMGSTMVVALLSAFLLLLSGIFFLSYRYPLKTQEFELALRPEKQS</sequence>
<keyword evidence="8 10" id="KW-1133">Transmembrane helix</keyword>
<dbReference type="InParanoid" id="A0A6P3ETM0"/>
<keyword evidence="6 10" id="KW-0812">Transmembrane</keyword>
<evidence type="ECO:0000256" key="2">
    <source>
        <dbReference type="ARBA" id="ARBA00004651"/>
    </source>
</evidence>
<keyword evidence="7" id="KW-0965">Cell junction</keyword>
<keyword evidence="4" id="KW-0796">Tight junction</keyword>
<protein>
    <submittedName>
        <fullName evidence="12">Claudin-34</fullName>
    </submittedName>
</protein>
<evidence type="ECO:0000256" key="7">
    <source>
        <dbReference type="ARBA" id="ARBA00022949"/>
    </source>
</evidence>
<evidence type="ECO:0000256" key="9">
    <source>
        <dbReference type="ARBA" id="ARBA00023136"/>
    </source>
</evidence>
<evidence type="ECO:0000256" key="5">
    <source>
        <dbReference type="ARBA" id="ARBA00022475"/>
    </source>
</evidence>
<evidence type="ECO:0000313" key="12">
    <source>
        <dbReference type="RefSeq" id="XP_004623198.1"/>
    </source>
</evidence>
<dbReference type="CTD" id="100288814"/>
<evidence type="ECO:0000256" key="8">
    <source>
        <dbReference type="ARBA" id="ARBA00022989"/>
    </source>
</evidence>
<dbReference type="GO" id="GO:0005886">
    <property type="term" value="C:plasma membrane"/>
    <property type="evidence" value="ECO:0007669"/>
    <property type="project" value="UniProtKB-SubCell"/>
</dbReference>
<keyword evidence="11" id="KW-1185">Reference proteome</keyword>
<evidence type="ECO:0000256" key="6">
    <source>
        <dbReference type="ARBA" id="ARBA00022692"/>
    </source>
</evidence>
<dbReference type="GO" id="GO:0005198">
    <property type="term" value="F:structural molecule activity"/>
    <property type="evidence" value="ECO:0007669"/>
    <property type="project" value="InterPro"/>
</dbReference>
<proteinExistence type="inferred from homology"/>
<gene>
    <name evidence="12" type="primary">Cldn34</name>
</gene>
<comment type="subcellular location">
    <subcellularLocation>
        <location evidence="1">Cell junction</location>
        <location evidence="1">Tight junction</location>
    </subcellularLocation>
    <subcellularLocation>
        <location evidence="2">Cell membrane</location>
        <topology evidence="2">Multi-pass membrane protein</topology>
    </subcellularLocation>
</comment>
<dbReference type="GeneID" id="101559973"/>
<accession>A0A6P3ETM0</accession>
<dbReference type="OrthoDB" id="9895009at2759"/>
<evidence type="ECO:0000256" key="1">
    <source>
        <dbReference type="ARBA" id="ARBA00004435"/>
    </source>
</evidence>
<dbReference type="RefSeq" id="XP_004623198.1">
    <property type="nucleotide sequence ID" value="XM_004623141.2"/>
</dbReference>
<evidence type="ECO:0000256" key="3">
    <source>
        <dbReference type="ARBA" id="ARBA00008295"/>
    </source>
</evidence>
<dbReference type="AlphaFoldDB" id="A0A6P3ETM0"/>
<keyword evidence="9 10" id="KW-0472">Membrane</keyword>
<reference evidence="12" key="1">
    <citation type="submission" date="2025-08" db="UniProtKB">
        <authorList>
            <consortium name="RefSeq"/>
        </authorList>
    </citation>
    <scope>IDENTIFICATION</scope>
</reference>
<name>A0A6P3ETM0_OCTDE</name>
<dbReference type="InterPro" id="IPR004031">
    <property type="entry name" value="PMP22/EMP/MP20/Claudin"/>
</dbReference>
<feature type="transmembrane region" description="Helical" evidence="10">
    <location>
        <begin position="125"/>
        <end position="146"/>
    </location>
</feature>
<dbReference type="GO" id="GO:0005923">
    <property type="term" value="C:bicellular tight junction"/>
    <property type="evidence" value="ECO:0007669"/>
    <property type="project" value="UniProtKB-SubCell"/>
</dbReference>
<evidence type="ECO:0000256" key="4">
    <source>
        <dbReference type="ARBA" id="ARBA00022427"/>
    </source>
</evidence>
<keyword evidence="5" id="KW-1003">Cell membrane</keyword>
<feature type="transmembrane region" description="Helical" evidence="10">
    <location>
        <begin position="90"/>
        <end position="113"/>
    </location>
</feature>
<evidence type="ECO:0000313" key="11">
    <source>
        <dbReference type="Proteomes" id="UP000515203"/>
    </source>
</evidence>
<dbReference type="Pfam" id="PF13903">
    <property type="entry name" value="Claudin_2"/>
    <property type="match status" value="1"/>
</dbReference>
<organism evidence="11 12">
    <name type="scientific">Octodon degus</name>
    <name type="common">Degu</name>
    <name type="synonym">Sciurus degus</name>
    <dbReference type="NCBI Taxonomy" id="10160"/>
    <lineage>
        <taxon>Eukaryota</taxon>
        <taxon>Metazoa</taxon>
        <taxon>Chordata</taxon>
        <taxon>Craniata</taxon>
        <taxon>Vertebrata</taxon>
        <taxon>Euteleostomi</taxon>
        <taxon>Mammalia</taxon>
        <taxon>Eutheria</taxon>
        <taxon>Euarchontoglires</taxon>
        <taxon>Glires</taxon>
        <taxon>Rodentia</taxon>
        <taxon>Hystricomorpha</taxon>
        <taxon>Octodontidae</taxon>
        <taxon>Octodon</taxon>
    </lineage>
</organism>
<dbReference type="FunCoup" id="A0A6P3ETM0">
    <property type="interactions" value="237"/>
</dbReference>
<evidence type="ECO:0000256" key="10">
    <source>
        <dbReference type="SAM" id="Phobius"/>
    </source>
</evidence>
<comment type="similarity">
    <text evidence="3">Belongs to the claudin family.</text>
</comment>
<dbReference type="InterPro" id="IPR006187">
    <property type="entry name" value="Claudin"/>
</dbReference>
<dbReference type="Proteomes" id="UP000515203">
    <property type="component" value="Unplaced"/>
</dbReference>
<dbReference type="Gene3D" id="1.20.140.150">
    <property type="match status" value="1"/>
</dbReference>
<feature type="transmembrane region" description="Helical" evidence="10">
    <location>
        <begin position="12"/>
        <end position="32"/>
    </location>
</feature>